<evidence type="ECO:0000259" key="1">
    <source>
        <dbReference type="Pfam" id="PF00561"/>
    </source>
</evidence>
<feature type="non-terminal residue" evidence="2">
    <location>
        <position position="1"/>
    </location>
</feature>
<dbReference type="PANTHER" id="PTHR43139:SF52">
    <property type="entry name" value="SI:DKEY-122A22.2"/>
    <property type="match status" value="1"/>
</dbReference>
<dbReference type="EMBL" id="JAHRHJ020000010">
    <property type="protein sequence ID" value="KAH9299433.1"/>
    <property type="molecule type" value="Genomic_DNA"/>
</dbReference>
<dbReference type="PANTHER" id="PTHR43139">
    <property type="entry name" value="SI:DKEY-122A22.2"/>
    <property type="match status" value="1"/>
</dbReference>
<dbReference type="InterPro" id="IPR052370">
    <property type="entry name" value="Meta-cleavage_hydrolase"/>
</dbReference>
<dbReference type="SUPFAM" id="SSF53474">
    <property type="entry name" value="alpha/beta-Hydrolases"/>
    <property type="match status" value="1"/>
</dbReference>
<feature type="domain" description="AB hydrolase-1" evidence="1">
    <location>
        <begin position="30"/>
        <end position="145"/>
    </location>
</feature>
<sequence length="239" mass="26431">GLQSKQIDLPNGTTMHCWIKSSSASSPDNPAMLLIHGFGADGLTGWDKQIGALGKHFSLYIPDLVFFGESTTTSSERSEIFQAECLKSLLESLQVKSVTAVGHSYGGFVGFWLAHRYPELVRRLVIVSSGICMTPSSNDDILKEFGATDIKDVLLPSNVHDFKRGIKLTIYNMPWLPIFMYRDIMQAKGGKTDERAQLVDAIVIGSKNAPPIPTLNQEVLIIWGKNDKIFKLEEAHSLH</sequence>
<dbReference type="Gene3D" id="3.40.50.1820">
    <property type="entry name" value="alpha/beta hydrolase"/>
    <property type="match status" value="1"/>
</dbReference>
<name>A0AA38CMW0_TAXCH</name>
<dbReference type="InterPro" id="IPR000073">
    <property type="entry name" value="AB_hydrolase_1"/>
</dbReference>
<feature type="non-terminal residue" evidence="2">
    <location>
        <position position="239"/>
    </location>
</feature>
<organism evidence="2 3">
    <name type="scientific">Taxus chinensis</name>
    <name type="common">Chinese yew</name>
    <name type="synonym">Taxus wallichiana var. chinensis</name>
    <dbReference type="NCBI Taxonomy" id="29808"/>
    <lineage>
        <taxon>Eukaryota</taxon>
        <taxon>Viridiplantae</taxon>
        <taxon>Streptophyta</taxon>
        <taxon>Embryophyta</taxon>
        <taxon>Tracheophyta</taxon>
        <taxon>Spermatophyta</taxon>
        <taxon>Pinopsida</taxon>
        <taxon>Pinidae</taxon>
        <taxon>Conifers II</taxon>
        <taxon>Cupressales</taxon>
        <taxon>Taxaceae</taxon>
        <taxon>Taxus</taxon>
    </lineage>
</organism>
<protein>
    <recommendedName>
        <fullName evidence="1">AB hydrolase-1 domain-containing protein</fullName>
    </recommendedName>
</protein>
<comment type="caution">
    <text evidence="2">The sequence shown here is derived from an EMBL/GenBank/DDBJ whole genome shotgun (WGS) entry which is preliminary data.</text>
</comment>
<gene>
    <name evidence="2" type="ORF">KI387_031115</name>
</gene>
<dbReference type="OMA" id="SECSEAH"/>
<dbReference type="InterPro" id="IPR029058">
    <property type="entry name" value="AB_hydrolase_fold"/>
</dbReference>
<evidence type="ECO:0000313" key="3">
    <source>
        <dbReference type="Proteomes" id="UP000824469"/>
    </source>
</evidence>
<dbReference type="Pfam" id="PF00561">
    <property type="entry name" value="Abhydrolase_1"/>
    <property type="match status" value="1"/>
</dbReference>
<evidence type="ECO:0000313" key="2">
    <source>
        <dbReference type="EMBL" id="KAH9299433.1"/>
    </source>
</evidence>
<reference evidence="2 3" key="1">
    <citation type="journal article" date="2021" name="Nat. Plants">
        <title>The Taxus genome provides insights into paclitaxel biosynthesis.</title>
        <authorList>
            <person name="Xiong X."/>
            <person name="Gou J."/>
            <person name="Liao Q."/>
            <person name="Li Y."/>
            <person name="Zhou Q."/>
            <person name="Bi G."/>
            <person name="Li C."/>
            <person name="Du R."/>
            <person name="Wang X."/>
            <person name="Sun T."/>
            <person name="Guo L."/>
            <person name="Liang H."/>
            <person name="Lu P."/>
            <person name="Wu Y."/>
            <person name="Zhang Z."/>
            <person name="Ro D.K."/>
            <person name="Shang Y."/>
            <person name="Huang S."/>
            <person name="Yan J."/>
        </authorList>
    </citation>
    <scope>NUCLEOTIDE SEQUENCE [LARGE SCALE GENOMIC DNA]</scope>
    <source>
        <strain evidence="2">Ta-2019</strain>
    </source>
</reference>
<dbReference type="AlphaFoldDB" id="A0AA38CMW0"/>
<proteinExistence type="predicted"/>
<dbReference type="Proteomes" id="UP000824469">
    <property type="component" value="Unassembled WGS sequence"/>
</dbReference>
<dbReference type="PRINTS" id="PR00111">
    <property type="entry name" value="ABHYDROLASE"/>
</dbReference>
<accession>A0AA38CMW0</accession>
<keyword evidence="3" id="KW-1185">Reference proteome</keyword>